<dbReference type="InterPro" id="IPR000639">
    <property type="entry name" value="Epox_hydrolase-like"/>
</dbReference>
<feature type="transmembrane region" description="Helical" evidence="3">
    <location>
        <begin position="7"/>
        <end position="28"/>
    </location>
</feature>
<evidence type="ECO:0000259" key="4">
    <source>
        <dbReference type="Pfam" id="PF00561"/>
    </source>
</evidence>
<dbReference type="Gene3D" id="3.40.50.1820">
    <property type="entry name" value="alpha/beta hydrolase"/>
    <property type="match status" value="1"/>
</dbReference>
<organism evidence="5 7">
    <name type="scientific">Didymodactylos carnosus</name>
    <dbReference type="NCBI Taxonomy" id="1234261"/>
    <lineage>
        <taxon>Eukaryota</taxon>
        <taxon>Metazoa</taxon>
        <taxon>Spiralia</taxon>
        <taxon>Gnathifera</taxon>
        <taxon>Rotifera</taxon>
        <taxon>Eurotatoria</taxon>
        <taxon>Bdelloidea</taxon>
        <taxon>Philodinida</taxon>
        <taxon>Philodinidae</taxon>
        <taxon>Didymodactylos</taxon>
    </lineage>
</organism>
<evidence type="ECO:0000256" key="3">
    <source>
        <dbReference type="SAM" id="Phobius"/>
    </source>
</evidence>
<comment type="caution">
    <text evidence="5">The sequence shown here is derived from an EMBL/GenBank/DDBJ whole genome shotgun (WGS) entry which is preliminary data.</text>
</comment>
<keyword evidence="7" id="KW-1185">Reference proteome</keyword>
<evidence type="ECO:0000313" key="6">
    <source>
        <dbReference type="EMBL" id="CAF3761370.1"/>
    </source>
</evidence>
<dbReference type="PANTHER" id="PTHR43329">
    <property type="entry name" value="EPOXIDE HYDROLASE"/>
    <property type="match status" value="1"/>
</dbReference>
<dbReference type="InterPro" id="IPR000073">
    <property type="entry name" value="AB_hydrolase_1"/>
</dbReference>
<keyword evidence="1" id="KW-0378">Hydrolase</keyword>
<protein>
    <recommendedName>
        <fullName evidence="4">AB hydrolase-1 domain-containing protein</fullName>
    </recommendedName>
</protein>
<comment type="similarity">
    <text evidence="2">Belongs to the AB hydrolase superfamily. Epoxide hydrolase family.</text>
</comment>
<sequence>MTVLAHYILYFLSCIILAKFIVCSPSSIDRIATTQTFEINSTIKYEFIYTKAVDDKPTLLFLHGFPSSFHSWRHQTKYFSEQGYGCLVPNLMGYGKTYSPLNENEYNSKSMIEHLIALLGHVGLGNSKVFVIGHDWGARTASRFVLYHPEKTLGAVLLSVAYSPPIKFNLTLALQQSLQNNGYESIGYWEFFEANDAARIIEQNLDSFIDLIFASNSTLAKTDFAPVGKVRQWLINGNRTNRSSYMTKEDYDTVHDYLAGGMQPKLNWFKAVIANVDWEYEKTLNASVQRPVLFIEGTKDYIGIIGAAERQKDYIADLEIIKVDTGHWAEAQFRVLKGQKKIDKTIIDSQEQAFWRVMRPSKCTDIRNELYTYRLMKRDDALRCHVLNDYDPFLGHGPPSSPWLLSDTDRWDLMQPLYTPRSKKTAPLT</sequence>
<dbReference type="AlphaFoldDB" id="A0A814FY58"/>
<dbReference type="PRINTS" id="PR00412">
    <property type="entry name" value="EPOXHYDRLASE"/>
</dbReference>
<reference evidence="5" key="1">
    <citation type="submission" date="2021-02" db="EMBL/GenBank/DDBJ databases">
        <authorList>
            <person name="Nowell W R."/>
        </authorList>
    </citation>
    <scope>NUCLEOTIDE SEQUENCE</scope>
</reference>
<keyword evidence="3" id="KW-0812">Transmembrane</keyword>
<gene>
    <name evidence="5" type="ORF">GPM918_LOCUS13164</name>
    <name evidence="6" type="ORF">SRO942_LOCUS13166</name>
</gene>
<feature type="domain" description="AB hydrolase-1" evidence="4">
    <location>
        <begin position="57"/>
        <end position="329"/>
    </location>
</feature>
<accession>A0A814FY58</accession>
<evidence type="ECO:0000313" key="7">
    <source>
        <dbReference type="Proteomes" id="UP000663829"/>
    </source>
</evidence>
<dbReference type="SUPFAM" id="SSF53474">
    <property type="entry name" value="alpha/beta-Hydrolases"/>
    <property type="match status" value="1"/>
</dbReference>
<evidence type="ECO:0000256" key="1">
    <source>
        <dbReference type="ARBA" id="ARBA00022801"/>
    </source>
</evidence>
<dbReference type="Proteomes" id="UP000663829">
    <property type="component" value="Unassembled WGS sequence"/>
</dbReference>
<dbReference type="Pfam" id="PF00561">
    <property type="entry name" value="Abhydrolase_1"/>
    <property type="match status" value="1"/>
</dbReference>
<dbReference type="EMBL" id="CAJOBC010002984">
    <property type="protein sequence ID" value="CAF3761370.1"/>
    <property type="molecule type" value="Genomic_DNA"/>
</dbReference>
<feature type="non-terminal residue" evidence="5">
    <location>
        <position position="429"/>
    </location>
</feature>
<dbReference type="OrthoDB" id="408373at2759"/>
<name>A0A814FY58_9BILA</name>
<dbReference type="EMBL" id="CAJNOQ010002983">
    <property type="protein sequence ID" value="CAF0989206.1"/>
    <property type="molecule type" value="Genomic_DNA"/>
</dbReference>
<keyword evidence="3" id="KW-1133">Transmembrane helix</keyword>
<dbReference type="InterPro" id="IPR029058">
    <property type="entry name" value="AB_hydrolase_fold"/>
</dbReference>
<evidence type="ECO:0000313" key="5">
    <source>
        <dbReference type="EMBL" id="CAF0989206.1"/>
    </source>
</evidence>
<dbReference type="Proteomes" id="UP000681722">
    <property type="component" value="Unassembled WGS sequence"/>
</dbReference>
<evidence type="ECO:0000256" key="2">
    <source>
        <dbReference type="ARBA" id="ARBA00038334"/>
    </source>
</evidence>
<dbReference type="GO" id="GO:0004301">
    <property type="term" value="F:epoxide hydrolase activity"/>
    <property type="evidence" value="ECO:0007669"/>
    <property type="project" value="UniProtKB-ARBA"/>
</dbReference>
<proteinExistence type="inferred from homology"/>
<keyword evidence="3" id="KW-0472">Membrane</keyword>